<dbReference type="InterPro" id="IPR027417">
    <property type="entry name" value="P-loop_NTPase"/>
</dbReference>
<name>A0A1I5YR41_9FIRM</name>
<organism evidence="2 3">
    <name type="scientific">Butyrivibrio proteoclasticus</name>
    <dbReference type="NCBI Taxonomy" id="43305"/>
    <lineage>
        <taxon>Bacteria</taxon>
        <taxon>Bacillati</taxon>
        <taxon>Bacillota</taxon>
        <taxon>Clostridia</taxon>
        <taxon>Lachnospirales</taxon>
        <taxon>Lachnospiraceae</taxon>
        <taxon>Butyrivibrio</taxon>
    </lineage>
</organism>
<dbReference type="Pfam" id="PF03008">
    <property type="entry name" value="DUF234"/>
    <property type="match status" value="1"/>
</dbReference>
<sequence length="458" mass="52413">MEEQRREDLSFLNRYYESGLSNILVVYGHRNIEVTPLLTKFIENRRHYFFTARSVSEREQLFLWAGELRRNGVKVSEFPDFKELFDVLVKSTPQGSLILVVDDFENVVGKTSGFMKALTEVLSENGRQRQILVILASCDINWVENSMVVNMGNLAGNIAGFRKIKPLPFSEMRAFFPKMSYRDAVLTYSVLGGQTALWKYFDDNLSFKENICKNFLDTGSFLYGEPKRLTEYTLRETAVYHTIMAQMARGVNKLNDLYHATGFSRAKISVYLKTLIHHDFACKGYSFGNAGRENVLKGVYKIADPLLNFYFKFIFPNESSLRLMPTDKFYDIFISAGIQSFANESFKAVCREYIFKCEEKGLFPFEIGDEGQWLGKDGDIDIVLQSDIGDTALCLCKWQSQITHSDLDKLESCARLARLEGDYYYFFSTAGFDSWLLDASMKSAGKIRLIGIDELTNG</sequence>
<dbReference type="RefSeq" id="WP_074892085.1">
    <property type="nucleotide sequence ID" value="NZ_FOXO01000054.1"/>
</dbReference>
<reference evidence="3" key="1">
    <citation type="submission" date="2016-10" db="EMBL/GenBank/DDBJ databases">
        <authorList>
            <person name="Varghese N."/>
            <person name="Submissions S."/>
        </authorList>
    </citation>
    <scope>NUCLEOTIDE SEQUENCE [LARGE SCALE GENOMIC DNA]</scope>
    <source>
        <strain evidence="3">P18</strain>
    </source>
</reference>
<dbReference type="PANTHER" id="PTHR34704:SF1">
    <property type="entry name" value="ATPASE"/>
    <property type="match status" value="1"/>
</dbReference>
<dbReference type="AlphaFoldDB" id="A0A1I5YR41"/>
<dbReference type="Gene3D" id="3.40.50.300">
    <property type="entry name" value="P-loop containing nucleotide triphosphate hydrolases"/>
    <property type="match status" value="1"/>
</dbReference>
<dbReference type="PANTHER" id="PTHR34704">
    <property type="entry name" value="ATPASE"/>
    <property type="match status" value="1"/>
</dbReference>
<accession>A0A1I5YR41</accession>
<evidence type="ECO:0000313" key="3">
    <source>
        <dbReference type="Proteomes" id="UP000182624"/>
    </source>
</evidence>
<proteinExistence type="predicted"/>
<dbReference type="EMBL" id="FOXO01000054">
    <property type="protein sequence ID" value="SFQ46728.1"/>
    <property type="molecule type" value="Genomic_DNA"/>
</dbReference>
<evidence type="ECO:0000259" key="1">
    <source>
        <dbReference type="Pfam" id="PF03008"/>
    </source>
</evidence>
<protein>
    <recommendedName>
        <fullName evidence="1">DUF234 domain-containing protein</fullName>
    </recommendedName>
</protein>
<dbReference type="Proteomes" id="UP000182624">
    <property type="component" value="Unassembled WGS sequence"/>
</dbReference>
<dbReference type="InterPro" id="IPR004256">
    <property type="entry name" value="DUF234"/>
</dbReference>
<gene>
    <name evidence="2" type="ORF">SAMN04487928_1543</name>
</gene>
<evidence type="ECO:0000313" key="2">
    <source>
        <dbReference type="EMBL" id="SFQ46728.1"/>
    </source>
</evidence>
<keyword evidence="3" id="KW-1185">Reference proteome</keyword>
<feature type="domain" description="DUF234" evidence="1">
    <location>
        <begin position="310"/>
        <end position="400"/>
    </location>
</feature>
<dbReference type="OrthoDB" id="9813134at2"/>